<accession>F9ERS2</accession>
<proteinExistence type="predicted"/>
<keyword evidence="2" id="KW-1185">Reference proteome</keyword>
<comment type="caution">
    <text evidence="1">The sequence shown here is derived from an EMBL/GenBank/DDBJ whole genome shotgun (WGS) entry which is preliminary data.</text>
</comment>
<evidence type="ECO:0000313" key="2">
    <source>
        <dbReference type="Proteomes" id="UP000005392"/>
    </source>
</evidence>
<dbReference type="AlphaFoldDB" id="F9ERS2"/>
<evidence type="ECO:0000313" key="1">
    <source>
        <dbReference type="EMBL" id="EGQ76264.1"/>
    </source>
</evidence>
<gene>
    <name evidence="1" type="ORF">HMPREF9094_2627</name>
</gene>
<sequence length="262" mass="26983">LEIANSSIENKNTISGTKNRQVAMAQENGKDTSSTPFPASKVKLINDTSGKINLTGEETTGMYVKRGQIDNKGEISVGKKSTAIYLEDDDLGTSATEGVISNSGKIILGENSTGIYFKNRVSSKAGGVTNSGKIGSSANNVIAMTFDTGSNTKVFKNDTAGEINLTGDNSTAMYATGAGTYTAENAGKITLGNSANVNNPNIAMFTDKSQIILKNNGKITAGNKAVGLYGYTADTGSSSDINVGQGGTGIYSKGGNVTLNGK</sequence>
<dbReference type="HOGENOM" id="CLU_1059608_0_0_0"/>
<feature type="non-terminal residue" evidence="1">
    <location>
        <position position="1"/>
    </location>
</feature>
<feature type="non-terminal residue" evidence="1">
    <location>
        <position position="262"/>
    </location>
</feature>
<reference evidence="1 2" key="1">
    <citation type="submission" date="2011-05" db="EMBL/GenBank/DDBJ databases">
        <authorList>
            <person name="Muzny D."/>
            <person name="Qin X."/>
            <person name="Deng J."/>
            <person name="Jiang H."/>
            <person name="Liu Y."/>
            <person name="Qu J."/>
            <person name="Song X.-Z."/>
            <person name="Zhang L."/>
            <person name="Thornton R."/>
            <person name="Coyle M."/>
            <person name="Francisco L."/>
            <person name="Jackson L."/>
            <person name="Javaid M."/>
            <person name="Korchina V."/>
            <person name="Kovar C."/>
            <person name="Mata R."/>
            <person name="Mathew T."/>
            <person name="Ngo R."/>
            <person name="Nguyen L."/>
            <person name="Nguyen N."/>
            <person name="Okwuonu G."/>
            <person name="Ongeri F."/>
            <person name="Pham C."/>
            <person name="Simmons D."/>
            <person name="Wilczek-Boney K."/>
            <person name="Hale W."/>
            <person name="Jakkamsetti A."/>
            <person name="Pham P."/>
            <person name="Ruth R."/>
            <person name="San Lucas F."/>
            <person name="Warren J."/>
            <person name="Zhang J."/>
            <person name="Zhao Z."/>
            <person name="Zhou C."/>
            <person name="Zhu D."/>
            <person name="Lee S."/>
            <person name="Bess C."/>
            <person name="Blankenburg K."/>
            <person name="Forbes L."/>
            <person name="Fu Q."/>
            <person name="Gubbala S."/>
            <person name="Hirani K."/>
            <person name="Jayaseelan J.C."/>
            <person name="Lara F."/>
            <person name="Munidasa M."/>
            <person name="Palculict T."/>
            <person name="Patil S."/>
            <person name="Pu L.-L."/>
            <person name="Saada N."/>
            <person name="Tang L."/>
            <person name="Weissenberger G."/>
            <person name="Zhu Y."/>
            <person name="Hemphill L."/>
            <person name="Shang Y."/>
            <person name="Youmans B."/>
            <person name="Ayvaz T."/>
            <person name="Ross M."/>
            <person name="Santibanez J."/>
            <person name="Aqrawi P."/>
            <person name="Gross S."/>
            <person name="Joshi V."/>
            <person name="Fowler G."/>
            <person name="Nazareth L."/>
            <person name="Reid J."/>
            <person name="Worley K."/>
            <person name="Petrosino J."/>
            <person name="Highlander S."/>
            <person name="Gibbs R."/>
        </authorList>
    </citation>
    <scope>NUCLEOTIDE SEQUENCE [LARGE SCALE GENOMIC DNA]</scope>
    <source>
        <strain evidence="1 2">ATCC 51191</strain>
    </source>
</reference>
<dbReference type="Proteomes" id="UP000005392">
    <property type="component" value="Unassembled WGS sequence"/>
</dbReference>
<protein>
    <submittedName>
        <fullName evidence="1">Outer membrane protein</fullName>
    </submittedName>
</protein>
<organism evidence="1 2">
    <name type="scientific">Fusobacterium animalis ATCC 51191</name>
    <dbReference type="NCBI Taxonomy" id="997347"/>
    <lineage>
        <taxon>Bacteria</taxon>
        <taxon>Fusobacteriati</taxon>
        <taxon>Fusobacteriota</taxon>
        <taxon>Fusobacteriia</taxon>
        <taxon>Fusobacteriales</taxon>
        <taxon>Fusobacteriaceae</taxon>
        <taxon>Fusobacterium</taxon>
    </lineage>
</organism>
<dbReference type="EMBL" id="AFQD01000644">
    <property type="protein sequence ID" value="EGQ76264.1"/>
    <property type="molecule type" value="Genomic_DNA"/>
</dbReference>
<name>F9ERS2_9FUSO</name>